<name>A0A9W4SUC5_9GLOM</name>
<protein>
    <submittedName>
        <fullName evidence="1">8637_t:CDS:1</fullName>
    </submittedName>
</protein>
<dbReference type="EMBL" id="CAMKVN010002414">
    <property type="protein sequence ID" value="CAI2180974.1"/>
    <property type="molecule type" value="Genomic_DNA"/>
</dbReference>
<accession>A0A9W4SUC5</accession>
<dbReference type="Proteomes" id="UP001153678">
    <property type="component" value="Unassembled WGS sequence"/>
</dbReference>
<evidence type="ECO:0000313" key="1">
    <source>
        <dbReference type="EMBL" id="CAI2180974.1"/>
    </source>
</evidence>
<comment type="caution">
    <text evidence="1">The sequence shown here is derived from an EMBL/GenBank/DDBJ whole genome shotgun (WGS) entry which is preliminary data.</text>
</comment>
<organism evidence="1 2">
    <name type="scientific">Funneliformis geosporum</name>
    <dbReference type="NCBI Taxonomy" id="1117311"/>
    <lineage>
        <taxon>Eukaryota</taxon>
        <taxon>Fungi</taxon>
        <taxon>Fungi incertae sedis</taxon>
        <taxon>Mucoromycota</taxon>
        <taxon>Glomeromycotina</taxon>
        <taxon>Glomeromycetes</taxon>
        <taxon>Glomerales</taxon>
        <taxon>Glomeraceae</taxon>
        <taxon>Funneliformis</taxon>
    </lineage>
</organism>
<proteinExistence type="predicted"/>
<gene>
    <name evidence="1" type="ORF">FWILDA_LOCUS9851</name>
</gene>
<sequence length="219" mass="26164">MNNFNNFHDILRNLMFNNTNYKNSLEDKSKVQEMLFKNITEDFDEEAWDKCRGNVEKLEDVSKQILHITEPQNVTTSDTFTLTEEILNLLKTKEDLSCYRDWISCFIGEVVKKVDHETWFYVAAAFNRKIKLEKSDFRQNEKIYITRIENILKDVQMTISEFELLMRMKMISNVEFHKSKTQTMKEAKEQLDSLSNELKDFKPPLKKLFNALEKYWSDV</sequence>
<evidence type="ECO:0000313" key="2">
    <source>
        <dbReference type="Proteomes" id="UP001153678"/>
    </source>
</evidence>
<dbReference type="OrthoDB" id="2412750at2759"/>
<dbReference type="AlphaFoldDB" id="A0A9W4SUC5"/>
<reference evidence="1" key="1">
    <citation type="submission" date="2022-08" db="EMBL/GenBank/DDBJ databases">
        <authorList>
            <person name="Kallberg Y."/>
            <person name="Tangrot J."/>
            <person name="Rosling A."/>
        </authorList>
    </citation>
    <scope>NUCLEOTIDE SEQUENCE</scope>
    <source>
        <strain evidence="1">Wild A</strain>
    </source>
</reference>
<keyword evidence="2" id="KW-1185">Reference proteome</keyword>